<keyword evidence="3" id="KW-1185">Reference proteome</keyword>
<accession>A0A974NHL0</accession>
<dbReference type="Gene3D" id="6.20.350.10">
    <property type="match status" value="1"/>
</dbReference>
<gene>
    <name evidence="2" type="ORF">JHT90_06590</name>
</gene>
<feature type="domain" description="Ryanodine receptor Ryr" evidence="1">
    <location>
        <begin position="81"/>
        <end position="127"/>
    </location>
</feature>
<dbReference type="RefSeq" id="WP_201095393.1">
    <property type="nucleotide sequence ID" value="NZ_CP067393.1"/>
</dbReference>
<dbReference type="Proteomes" id="UP000595278">
    <property type="component" value="Chromosome"/>
</dbReference>
<sequence>MSKNDSDCFALDDYEKKYCESPSADCIDHSFVAMIAHNVNKAYCHSIGDDSQPNWHEAPQWQKDSAINGVKYHLSNDNVTPEQSHESWLKQKQDEGWKYGEVKDPEKKEHPCFRPYSELPQEQRTKDFLFKAVVDSFKF</sequence>
<dbReference type="AlphaFoldDB" id="A0A974NHL0"/>
<dbReference type="KEGG" id="eaz:JHT90_06590"/>
<dbReference type="Pfam" id="PF02026">
    <property type="entry name" value="RyR"/>
    <property type="match status" value="1"/>
</dbReference>
<proteinExistence type="predicted"/>
<evidence type="ECO:0000259" key="1">
    <source>
        <dbReference type="Pfam" id="PF02026"/>
    </source>
</evidence>
<evidence type="ECO:0000313" key="2">
    <source>
        <dbReference type="EMBL" id="QQP86906.1"/>
    </source>
</evidence>
<dbReference type="EMBL" id="CP067393">
    <property type="protein sequence ID" value="QQP86906.1"/>
    <property type="molecule type" value="Genomic_DNA"/>
</dbReference>
<evidence type="ECO:0000313" key="3">
    <source>
        <dbReference type="Proteomes" id="UP000595278"/>
    </source>
</evidence>
<dbReference type="InterPro" id="IPR003032">
    <property type="entry name" value="Ryanodine_rcpt"/>
</dbReference>
<reference evidence="2 3" key="1">
    <citation type="submission" date="2021-01" db="EMBL/GenBank/DDBJ databases">
        <title>Entomomonas sp. F2A isolated from a house cricket (Acheta domesticus).</title>
        <authorList>
            <person name="Spergser J."/>
            <person name="Busse H.-J."/>
        </authorList>
    </citation>
    <scope>NUCLEOTIDE SEQUENCE [LARGE SCALE GENOMIC DNA]</scope>
    <source>
        <strain evidence="2 3">F2A</strain>
    </source>
</reference>
<protein>
    <recommendedName>
        <fullName evidence="1">Ryanodine receptor Ryr domain-containing protein</fullName>
    </recommendedName>
</protein>
<organism evidence="2 3">
    <name type="scientific">Entomomonas asaccharolytica</name>
    <dbReference type="NCBI Taxonomy" id="2785331"/>
    <lineage>
        <taxon>Bacteria</taxon>
        <taxon>Pseudomonadati</taxon>
        <taxon>Pseudomonadota</taxon>
        <taxon>Gammaproteobacteria</taxon>
        <taxon>Pseudomonadales</taxon>
        <taxon>Pseudomonadaceae</taxon>
        <taxon>Entomomonas</taxon>
    </lineage>
</organism>
<name>A0A974NHL0_9GAMM</name>